<dbReference type="InterPro" id="IPR001261">
    <property type="entry name" value="ArgE/DapE_CS"/>
</dbReference>
<evidence type="ECO:0000313" key="6">
    <source>
        <dbReference type="Proteomes" id="UP001226160"/>
    </source>
</evidence>
<protein>
    <submittedName>
        <fullName evidence="5">M20/M25/M40 family metallo-hydrolase</fullName>
    </submittedName>
</protein>
<keyword evidence="3" id="KW-0378">Hydrolase</keyword>
<keyword evidence="2" id="KW-0479">Metal-binding</keyword>
<dbReference type="InterPro" id="IPR002933">
    <property type="entry name" value="Peptidase_M20"/>
</dbReference>
<evidence type="ECO:0000256" key="2">
    <source>
        <dbReference type="ARBA" id="ARBA00022723"/>
    </source>
</evidence>
<comment type="caution">
    <text evidence="5">The sequence shown here is derived from an EMBL/GenBank/DDBJ whole genome shotgun (WGS) entry which is preliminary data.</text>
</comment>
<dbReference type="InterPro" id="IPR011650">
    <property type="entry name" value="Peptidase_M20_dimer"/>
</dbReference>
<evidence type="ECO:0000313" key="5">
    <source>
        <dbReference type="EMBL" id="MDK4325150.1"/>
    </source>
</evidence>
<accession>A0AAP4F678</accession>
<evidence type="ECO:0000256" key="1">
    <source>
        <dbReference type="ARBA" id="ARBA00022670"/>
    </source>
</evidence>
<dbReference type="PROSITE" id="PS00758">
    <property type="entry name" value="ARGE_DAPE_CPG2_1"/>
    <property type="match status" value="1"/>
</dbReference>
<reference evidence="5" key="1">
    <citation type="submission" date="2023-05" db="EMBL/GenBank/DDBJ databases">
        <title>Metabolic capabilities are highly conserved among human nasal-associated Corynebacterium species in pangenomic analyses.</title>
        <authorList>
            <person name="Tran T.H."/>
            <person name="Roberts A.Q."/>
            <person name="Escapa I.F."/>
            <person name="Gao W."/>
            <person name="Conlan S."/>
            <person name="Kong H."/>
            <person name="Segre J.A."/>
            <person name="Kelly M.S."/>
            <person name="Lemon K.P."/>
        </authorList>
    </citation>
    <scope>NUCLEOTIDE SEQUENCE</scope>
    <source>
        <strain evidence="5">KPL2654</strain>
    </source>
</reference>
<dbReference type="SUPFAM" id="SSF53187">
    <property type="entry name" value="Zn-dependent exopeptidases"/>
    <property type="match status" value="1"/>
</dbReference>
<keyword evidence="1" id="KW-0645">Protease</keyword>
<evidence type="ECO:0000259" key="4">
    <source>
        <dbReference type="Pfam" id="PF07687"/>
    </source>
</evidence>
<dbReference type="PANTHER" id="PTHR43270">
    <property type="entry name" value="BETA-ALA-HIS DIPEPTIDASE"/>
    <property type="match status" value="1"/>
</dbReference>
<dbReference type="Pfam" id="PF01546">
    <property type="entry name" value="Peptidase_M20"/>
    <property type="match status" value="1"/>
</dbReference>
<dbReference type="GO" id="GO:0008233">
    <property type="term" value="F:peptidase activity"/>
    <property type="evidence" value="ECO:0007669"/>
    <property type="project" value="UniProtKB-KW"/>
</dbReference>
<organism evidence="5 6">
    <name type="scientific">Corynebacterium propinquum</name>
    <dbReference type="NCBI Taxonomy" id="43769"/>
    <lineage>
        <taxon>Bacteria</taxon>
        <taxon>Bacillati</taxon>
        <taxon>Actinomycetota</taxon>
        <taxon>Actinomycetes</taxon>
        <taxon>Mycobacteriales</taxon>
        <taxon>Corynebacteriaceae</taxon>
        <taxon>Corynebacterium</taxon>
    </lineage>
</organism>
<dbReference type="Gene3D" id="3.30.70.360">
    <property type="match status" value="1"/>
</dbReference>
<proteinExistence type="predicted"/>
<dbReference type="AlphaFoldDB" id="A0AAP4F678"/>
<sequence>MNSTSNTNSNTNSTEAALQEHIRGQREEIFAQLSEIIAFNSVYLPDNPELKEEHTNAGNWVDAALADAGLEVSAIPTADGSTTYLASTPKIEGAPTVLLYSHYDVVLAGDPAEWTADPFTLTERNGRWYARGAADCKGSLAMHLAGLRAVDDTVGLQNLGINLRVLVEGSEEQGGDGLDKLIKERPELFQADVMLIADGGNVAAGTPTITTALRGGAQLKVSVDTLRAPVHSGLFGGVAPDATLALLRALNSLFDDNGHTVIRGFEPTDDAKWHWDGASYDAATFRSDAGVLDGVGLHGTGTDEEIAAQLWSRPAATVTALSSRPTSDVVNAVTHHAEAVVNLRVPFHLDTQDVVEAAAQQIRDAVPFDARIKVTAEDVFSPFSTSTDSAAFETFESAMATAFGKDVRNTGNGASIPLTTALAEANPDADIAVYGLCEPQTTIHSPDESVDPEEIIRLATTEALFITRLSEQTRNS</sequence>
<dbReference type="GO" id="GO:0006508">
    <property type="term" value="P:proteolysis"/>
    <property type="evidence" value="ECO:0007669"/>
    <property type="project" value="UniProtKB-KW"/>
</dbReference>
<feature type="domain" description="Peptidase M20 dimerisation" evidence="4">
    <location>
        <begin position="213"/>
        <end position="366"/>
    </location>
</feature>
<dbReference type="Gene3D" id="3.40.630.10">
    <property type="entry name" value="Zn peptidases"/>
    <property type="match status" value="1"/>
</dbReference>
<dbReference type="Pfam" id="PF07687">
    <property type="entry name" value="M20_dimer"/>
    <property type="match status" value="1"/>
</dbReference>
<dbReference type="RefSeq" id="WP_049150368.1">
    <property type="nucleotide sequence ID" value="NZ_CP100364.1"/>
</dbReference>
<dbReference type="GO" id="GO:0046872">
    <property type="term" value="F:metal ion binding"/>
    <property type="evidence" value="ECO:0007669"/>
    <property type="project" value="UniProtKB-KW"/>
</dbReference>
<name>A0AAP4F678_9CORY</name>
<evidence type="ECO:0000256" key="3">
    <source>
        <dbReference type="ARBA" id="ARBA00022801"/>
    </source>
</evidence>
<dbReference type="InterPro" id="IPR051458">
    <property type="entry name" value="Cyt/Met_Dipeptidase"/>
</dbReference>
<gene>
    <name evidence="5" type="ORF">QPX54_01270</name>
</gene>
<dbReference type="EMBL" id="JASNVP010000001">
    <property type="protein sequence ID" value="MDK4325150.1"/>
    <property type="molecule type" value="Genomic_DNA"/>
</dbReference>
<dbReference type="NCBIfam" id="NF005914">
    <property type="entry name" value="PRK07907.1"/>
    <property type="match status" value="1"/>
</dbReference>
<dbReference type="Proteomes" id="UP001226160">
    <property type="component" value="Unassembled WGS sequence"/>
</dbReference>
<dbReference type="PANTHER" id="PTHR43270:SF12">
    <property type="entry name" value="SUCCINYL-DIAMINOPIMELATE DESUCCINYLASE"/>
    <property type="match status" value="1"/>
</dbReference>